<evidence type="ECO:0000313" key="3">
    <source>
        <dbReference type="Proteomes" id="UP000256964"/>
    </source>
</evidence>
<protein>
    <submittedName>
        <fullName evidence="2">Uncharacterized protein</fullName>
    </submittedName>
</protein>
<evidence type="ECO:0000256" key="1">
    <source>
        <dbReference type="SAM" id="MobiDB-lite"/>
    </source>
</evidence>
<evidence type="ECO:0000313" key="2">
    <source>
        <dbReference type="EMBL" id="RDX39695.1"/>
    </source>
</evidence>
<organism evidence="2 3">
    <name type="scientific">Lentinus brumalis</name>
    <dbReference type="NCBI Taxonomy" id="2498619"/>
    <lineage>
        <taxon>Eukaryota</taxon>
        <taxon>Fungi</taxon>
        <taxon>Dikarya</taxon>
        <taxon>Basidiomycota</taxon>
        <taxon>Agaricomycotina</taxon>
        <taxon>Agaricomycetes</taxon>
        <taxon>Polyporales</taxon>
        <taxon>Polyporaceae</taxon>
        <taxon>Lentinus</taxon>
    </lineage>
</organism>
<sequence length="437" mass="48407">MSGAIARRSYVPSFNFHPCAAPYASRFNALRKTKSIPPATCTSRYIAHPLHSTTRPSYGQTRMLLSDHHKRRAPASMYPEPSRFLTSSAQNHALRPPTQSHTYAAWRIPCALAMRTRRYIFRAIWWRIAHSAPPHAGQTKAHILPQTSPRQAEHIARRFTDVWRSARAAILPRTCTRPRLPTHHSLIPPPRRPVSQRRSVADLLHPSDTAGASTVDLPGILVLPADPAHANLYIPPEPHPIALKEHVRIECAVSRADPTQSRKPPPSRPRGGTLRSPPLSPPARVPGRLRITSHDVCVLCDTAYTAGSGVIKIDIVGRSCEHTAHSTCEPGTAGPPRRLRCGVRYWDSVSRVSALGTVRDGRWNRRRTRRAAGWGLGDVPPYLDDGAFSRRAVSWSQSSEVRGIWERDRSRSERVSRSSPGSTHGLQSEASGRIGCA</sequence>
<keyword evidence="3" id="KW-1185">Reference proteome</keyword>
<feature type="compositionally biased region" description="Polar residues" evidence="1">
    <location>
        <begin position="420"/>
        <end position="430"/>
    </location>
</feature>
<name>A0A371CHD4_9APHY</name>
<dbReference type="Proteomes" id="UP000256964">
    <property type="component" value="Unassembled WGS sequence"/>
</dbReference>
<feature type="compositionally biased region" description="Basic and acidic residues" evidence="1">
    <location>
        <begin position="406"/>
        <end position="416"/>
    </location>
</feature>
<dbReference type="EMBL" id="KZ857674">
    <property type="protein sequence ID" value="RDX39695.1"/>
    <property type="molecule type" value="Genomic_DNA"/>
</dbReference>
<feature type="region of interest" description="Disordered" evidence="1">
    <location>
        <begin position="406"/>
        <end position="437"/>
    </location>
</feature>
<reference evidence="2 3" key="1">
    <citation type="journal article" date="2018" name="Biotechnol. Biofuels">
        <title>Integrative visual omics of the white-rot fungus Polyporus brumalis exposes the biotechnological potential of its oxidative enzymes for delignifying raw plant biomass.</title>
        <authorList>
            <person name="Miyauchi S."/>
            <person name="Rancon A."/>
            <person name="Drula E."/>
            <person name="Hage H."/>
            <person name="Chaduli D."/>
            <person name="Favel A."/>
            <person name="Grisel S."/>
            <person name="Henrissat B."/>
            <person name="Herpoel-Gimbert I."/>
            <person name="Ruiz-Duenas F.J."/>
            <person name="Chevret D."/>
            <person name="Hainaut M."/>
            <person name="Lin J."/>
            <person name="Wang M."/>
            <person name="Pangilinan J."/>
            <person name="Lipzen A."/>
            <person name="Lesage-Meessen L."/>
            <person name="Navarro D."/>
            <person name="Riley R."/>
            <person name="Grigoriev I.V."/>
            <person name="Zhou S."/>
            <person name="Raouche S."/>
            <person name="Rosso M.N."/>
        </authorList>
    </citation>
    <scope>NUCLEOTIDE SEQUENCE [LARGE SCALE GENOMIC DNA]</scope>
    <source>
        <strain evidence="2 3">BRFM 1820</strain>
    </source>
</reference>
<dbReference type="AlphaFoldDB" id="A0A371CHD4"/>
<accession>A0A371CHD4</accession>
<proteinExistence type="predicted"/>
<gene>
    <name evidence="2" type="ORF">OH76DRAFT_1490898</name>
</gene>
<feature type="region of interest" description="Disordered" evidence="1">
    <location>
        <begin position="254"/>
        <end position="286"/>
    </location>
</feature>